<dbReference type="PANTHER" id="PTHR47160">
    <property type="entry name" value="PUTATIVE-RELATED"/>
    <property type="match status" value="1"/>
</dbReference>
<dbReference type="EMBL" id="RCMV01000798">
    <property type="protein sequence ID" value="KAG3212797.1"/>
    <property type="molecule type" value="Genomic_DNA"/>
</dbReference>
<dbReference type="Proteomes" id="UP000760860">
    <property type="component" value="Unassembled WGS sequence"/>
</dbReference>
<evidence type="ECO:0000259" key="1">
    <source>
        <dbReference type="Pfam" id="PF10551"/>
    </source>
</evidence>
<organism evidence="3 5">
    <name type="scientific">Phytophthora cactorum</name>
    <dbReference type="NCBI Taxonomy" id="29920"/>
    <lineage>
        <taxon>Eukaryota</taxon>
        <taxon>Sar</taxon>
        <taxon>Stramenopiles</taxon>
        <taxon>Oomycota</taxon>
        <taxon>Peronosporomycetes</taxon>
        <taxon>Peronosporales</taxon>
        <taxon>Peronosporaceae</taxon>
        <taxon>Phytophthora</taxon>
    </lineage>
</organism>
<dbReference type="VEuPathDB" id="FungiDB:PC110_g2976"/>
<evidence type="ECO:0000313" key="5">
    <source>
        <dbReference type="Proteomes" id="UP000697107"/>
    </source>
</evidence>
<dbReference type="Proteomes" id="UP000735874">
    <property type="component" value="Unassembled WGS sequence"/>
</dbReference>
<proteinExistence type="predicted"/>
<dbReference type="EMBL" id="RCMG01000780">
    <property type="protein sequence ID" value="KAG2847835.1"/>
    <property type="molecule type" value="Genomic_DNA"/>
</dbReference>
<dbReference type="PANTHER" id="PTHR47160:SF5">
    <property type="entry name" value="MULE TRANSPOSASE DOMAIN-CONTAINING PROTEIN"/>
    <property type="match status" value="1"/>
</dbReference>
<dbReference type="InterPro" id="IPR018289">
    <property type="entry name" value="MULE_transposase_dom"/>
</dbReference>
<dbReference type="Proteomes" id="UP000697107">
    <property type="component" value="Unassembled WGS sequence"/>
</dbReference>
<gene>
    <name evidence="2" type="ORF">PC113_g17692</name>
    <name evidence="3" type="ORF">PC118_g17366</name>
    <name evidence="4" type="ORF">PC129_g16253</name>
</gene>
<dbReference type="EMBL" id="RCML01000781">
    <property type="protein sequence ID" value="KAG2969578.1"/>
    <property type="molecule type" value="Genomic_DNA"/>
</dbReference>
<dbReference type="AlphaFoldDB" id="A0A8T1FJP1"/>
<evidence type="ECO:0000313" key="2">
    <source>
        <dbReference type="EMBL" id="KAG2847835.1"/>
    </source>
</evidence>
<sequence>MEELAEASIEDTDGAGLQLDIALRRPEDKCVKSYYRRFNYTRAWASSRKIAYRCSRFRTGCRATMEFTIATMGYSAVRSHTCRAAVPAVGRLQDVTTAMMNRADTLAIEKVALPACLIWEALGDEFYGSGNGNVVRGLSEMQVQRHIYRARHQHFSGHVHGAVEIPPLSLALNEAVSFFQFHYVTINNENLNKPTRLLGWAHPSLINLLRYHGTTLFVDGTFHCVPRGYKQCVIFMVHDRASGIFVPVYYVLSTSRTGDSYWDMMHFVVQGTDQQLEPAEIVCDFETGLLNAVNTQFPNALVIGCLFHLKQALRRAMKRFAIPEEECCIAMISGVLDMLTVAEHSLIERGTKWVKREIRERCSAAGIANSKAKWRGFWDCFRRTWMEKYGVEVWNVAGLDNELIARTNNPLERFNRELNSRFPSPRPSMATFVDVIKTLSSEYVQRLADVPRGRVRRAPRERIQLPVPVEITEDIADDSDEEEGTGFSV</sequence>
<evidence type="ECO:0000313" key="4">
    <source>
        <dbReference type="EMBL" id="KAG3212797.1"/>
    </source>
</evidence>
<protein>
    <recommendedName>
        <fullName evidence="1">MULE transposase domain-containing protein</fullName>
    </recommendedName>
</protein>
<evidence type="ECO:0000313" key="3">
    <source>
        <dbReference type="EMBL" id="KAG2969578.1"/>
    </source>
</evidence>
<accession>A0A8T1FJP1</accession>
<dbReference type="Pfam" id="PF10551">
    <property type="entry name" value="MULE"/>
    <property type="match status" value="1"/>
</dbReference>
<comment type="caution">
    <text evidence="3">The sequence shown here is derived from an EMBL/GenBank/DDBJ whole genome shotgun (WGS) entry which is preliminary data.</text>
</comment>
<feature type="domain" description="MULE transposase" evidence="1">
    <location>
        <begin position="216"/>
        <end position="311"/>
    </location>
</feature>
<name>A0A8T1FJP1_9STRA</name>
<dbReference type="VEuPathDB" id="FungiDB:PC110_g20890"/>
<reference evidence="3" key="1">
    <citation type="submission" date="2018-10" db="EMBL/GenBank/DDBJ databases">
        <title>Effector identification in a new, highly contiguous assembly of the strawberry crown rot pathogen Phytophthora cactorum.</title>
        <authorList>
            <person name="Armitage A.D."/>
            <person name="Nellist C.F."/>
            <person name="Bates H."/>
            <person name="Vickerstaff R.J."/>
            <person name="Harrison R.J."/>
        </authorList>
    </citation>
    <scope>NUCLEOTIDE SEQUENCE</scope>
    <source>
        <strain evidence="2">15-7</strain>
        <strain evidence="3">P415</strain>
        <strain evidence="4">P421</strain>
    </source>
</reference>